<accession>A0ABW0BJS4</accession>
<dbReference type="RefSeq" id="WP_378590658.1">
    <property type="nucleotide sequence ID" value="NZ_JBHSKD010000012.1"/>
</dbReference>
<evidence type="ECO:0000259" key="1">
    <source>
        <dbReference type="PROSITE" id="PS50921"/>
    </source>
</evidence>
<dbReference type="InterPro" id="IPR035965">
    <property type="entry name" value="PAS-like_dom_sf"/>
</dbReference>
<reference evidence="3" key="1">
    <citation type="journal article" date="2019" name="Int. J. Syst. Evol. Microbiol.">
        <title>The Global Catalogue of Microorganisms (GCM) 10K type strain sequencing project: providing services to taxonomists for standard genome sequencing and annotation.</title>
        <authorList>
            <consortium name="The Broad Institute Genomics Platform"/>
            <consortium name="The Broad Institute Genome Sequencing Center for Infectious Disease"/>
            <person name="Wu L."/>
            <person name="Ma J."/>
        </authorList>
    </citation>
    <scope>NUCLEOTIDE SEQUENCE [LARGE SCALE GENOMIC DNA]</scope>
    <source>
        <strain evidence="3">DFY41</strain>
    </source>
</reference>
<dbReference type="Pfam" id="PF03861">
    <property type="entry name" value="ANTAR"/>
    <property type="match status" value="1"/>
</dbReference>
<dbReference type="InterPro" id="IPR011006">
    <property type="entry name" value="CheY-like_superfamily"/>
</dbReference>
<comment type="caution">
    <text evidence="2">The sequence shown here is derived from an EMBL/GenBank/DDBJ whole genome shotgun (WGS) entry which is preliminary data.</text>
</comment>
<protein>
    <submittedName>
        <fullName evidence="2">ANTAR domain-containing protein</fullName>
    </submittedName>
</protein>
<evidence type="ECO:0000313" key="2">
    <source>
        <dbReference type="EMBL" id="MFC5177545.1"/>
    </source>
</evidence>
<dbReference type="Gene3D" id="1.10.10.10">
    <property type="entry name" value="Winged helix-like DNA-binding domain superfamily/Winged helix DNA-binding domain"/>
    <property type="match status" value="1"/>
</dbReference>
<dbReference type="Gene3D" id="3.30.450.20">
    <property type="entry name" value="PAS domain"/>
    <property type="match status" value="1"/>
</dbReference>
<dbReference type="InterPro" id="IPR036388">
    <property type="entry name" value="WH-like_DNA-bd_sf"/>
</dbReference>
<dbReference type="PROSITE" id="PS50921">
    <property type="entry name" value="ANTAR"/>
    <property type="match status" value="1"/>
</dbReference>
<dbReference type="SUPFAM" id="SSF55785">
    <property type="entry name" value="PYP-like sensor domain (PAS domain)"/>
    <property type="match status" value="1"/>
</dbReference>
<dbReference type="EMBL" id="JBHSKD010000012">
    <property type="protein sequence ID" value="MFC5177545.1"/>
    <property type="molecule type" value="Genomic_DNA"/>
</dbReference>
<dbReference type="InterPro" id="IPR005561">
    <property type="entry name" value="ANTAR"/>
</dbReference>
<gene>
    <name evidence="2" type="ORF">ACFPGP_12735</name>
</gene>
<dbReference type="SMART" id="SM01012">
    <property type="entry name" value="ANTAR"/>
    <property type="match status" value="1"/>
</dbReference>
<name>A0ABW0BJS4_9ACTN</name>
<evidence type="ECO:0000313" key="3">
    <source>
        <dbReference type="Proteomes" id="UP001596087"/>
    </source>
</evidence>
<keyword evidence="3" id="KW-1185">Reference proteome</keyword>
<organism evidence="2 3">
    <name type="scientific">Nocardioides taihuensis</name>
    <dbReference type="NCBI Taxonomy" id="1835606"/>
    <lineage>
        <taxon>Bacteria</taxon>
        <taxon>Bacillati</taxon>
        <taxon>Actinomycetota</taxon>
        <taxon>Actinomycetes</taxon>
        <taxon>Propionibacteriales</taxon>
        <taxon>Nocardioidaceae</taxon>
        <taxon>Nocardioides</taxon>
    </lineage>
</organism>
<dbReference type="InterPro" id="IPR013656">
    <property type="entry name" value="PAS_4"/>
</dbReference>
<feature type="domain" description="ANTAR" evidence="1">
    <location>
        <begin position="174"/>
        <end position="235"/>
    </location>
</feature>
<dbReference type="Pfam" id="PF08448">
    <property type="entry name" value="PAS_4"/>
    <property type="match status" value="1"/>
</dbReference>
<proteinExistence type="predicted"/>
<sequence>MRVSPLTGRQHDPVFQSLPAATVLIDTDLVIRAATPTYLGVTGRRAEEVVDVGLFAAFPEDPESEEPGAAAFLAEQLEEAMRRRSGQRVIPLRYDIPDSRRPGRYLERSWLLTPSPVHDDGTTYGVSMRVQDVSPDGTRLAAALDSYADLLAEVGRSADVAEALRALVGMVEDHESLNREVGNLRRAMSSRPVIEQAKGMLMAENRCDADAAFALLAKLSQDHHVPVADVAAAIVYQASHRA</sequence>
<dbReference type="Proteomes" id="UP001596087">
    <property type="component" value="Unassembled WGS sequence"/>
</dbReference>
<dbReference type="SUPFAM" id="SSF52172">
    <property type="entry name" value="CheY-like"/>
    <property type="match status" value="1"/>
</dbReference>